<proteinExistence type="inferred from homology"/>
<dbReference type="InterPro" id="IPR051519">
    <property type="entry name" value="PDE6D_unc-119_myristoyl-bd"/>
</dbReference>
<dbReference type="GO" id="GO:0060271">
    <property type="term" value="P:cilium assembly"/>
    <property type="evidence" value="ECO:0007669"/>
    <property type="project" value="TreeGrafter"/>
</dbReference>
<dbReference type="GO" id="GO:0008289">
    <property type="term" value="F:lipid binding"/>
    <property type="evidence" value="ECO:0007669"/>
    <property type="project" value="UniProtKB-KW"/>
</dbReference>
<dbReference type="PANTHER" id="PTHR12951">
    <property type="entry name" value="RETINAL PROTEIN 4"/>
    <property type="match status" value="1"/>
</dbReference>
<dbReference type="Pfam" id="PF05351">
    <property type="entry name" value="GMP_PDE_delta"/>
    <property type="match status" value="1"/>
</dbReference>
<evidence type="ECO:0000313" key="6">
    <source>
        <dbReference type="EMBL" id="KAK2725645.1"/>
    </source>
</evidence>
<dbReference type="GO" id="GO:0005929">
    <property type="term" value="C:cilium"/>
    <property type="evidence" value="ECO:0007669"/>
    <property type="project" value="TreeGrafter"/>
</dbReference>
<protein>
    <recommendedName>
        <fullName evidence="5">GMP phosphodiesterase delta subunit domain-containing protein</fullName>
    </recommendedName>
</protein>
<dbReference type="EMBL" id="JAVRJZ010000002">
    <property type="protein sequence ID" value="KAK2725646.1"/>
    <property type="molecule type" value="Genomic_DNA"/>
</dbReference>
<evidence type="ECO:0000259" key="5">
    <source>
        <dbReference type="Pfam" id="PF05351"/>
    </source>
</evidence>
<dbReference type="Gene3D" id="2.70.50.40">
    <property type="entry name" value="GMP phosphodiesterase, delta subunit"/>
    <property type="match status" value="1"/>
</dbReference>
<keyword evidence="4" id="KW-0446">Lipid-binding</keyword>
<evidence type="ECO:0000256" key="1">
    <source>
        <dbReference type="ARBA" id="ARBA00008102"/>
    </source>
</evidence>
<evidence type="ECO:0000256" key="2">
    <source>
        <dbReference type="ARBA" id="ARBA00022448"/>
    </source>
</evidence>
<dbReference type="InterPro" id="IPR037036">
    <property type="entry name" value="PDED_dom_sf"/>
</dbReference>
<accession>A0AA88IBU6</accession>
<dbReference type="FunFam" id="2.70.50.40:FF:000003">
    <property type="entry name" value="UNC119 homologue, putative"/>
    <property type="match status" value="1"/>
</dbReference>
<dbReference type="GO" id="GO:0007399">
    <property type="term" value="P:nervous system development"/>
    <property type="evidence" value="ECO:0007669"/>
    <property type="project" value="TreeGrafter"/>
</dbReference>
<evidence type="ECO:0000256" key="4">
    <source>
        <dbReference type="ARBA" id="ARBA00023121"/>
    </source>
</evidence>
<feature type="domain" description="GMP phosphodiesterase delta subunit" evidence="5">
    <location>
        <begin position="13"/>
        <end position="170"/>
    </location>
</feature>
<evidence type="ECO:0000313" key="7">
    <source>
        <dbReference type="Proteomes" id="UP001187531"/>
    </source>
</evidence>
<keyword evidence="3" id="KW-0653">Protein transport</keyword>
<name>A0AA88IBU6_ARTSF</name>
<dbReference type="EMBL" id="JAVRJZ010000002">
    <property type="protein sequence ID" value="KAK2725645.1"/>
    <property type="molecule type" value="Genomic_DNA"/>
</dbReference>
<evidence type="ECO:0000256" key="3">
    <source>
        <dbReference type="ARBA" id="ARBA00022927"/>
    </source>
</evidence>
<reference evidence="6" key="1">
    <citation type="submission" date="2023-07" db="EMBL/GenBank/DDBJ databases">
        <title>Chromosome-level genome assembly of Artemia franciscana.</title>
        <authorList>
            <person name="Jo E."/>
        </authorList>
    </citation>
    <scope>NUCLEOTIDE SEQUENCE</scope>
    <source>
        <tissue evidence="6">Whole body</tissue>
    </source>
</reference>
<dbReference type="GO" id="GO:0042953">
    <property type="term" value="P:lipoprotein transport"/>
    <property type="evidence" value="ECO:0007669"/>
    <property type="project" value="TreeGrafter"/>
</dbReference>
<organism evidence="6 7">
    <name type="scientific">Artemia franciscana</name>
    <name type="common">Brine shrimp</name>
    <name type="synonym">Artemia sanfranciscana</name>
    <dbReference type="NCBI Taxonomy" id="6661"/>
    <lineage>
        <taxon>Eukaryota</taxon>
        <taxon>Metazoa</taxon>
        <taxon>Ecdysozoa</taxon>
        <taxon>Arthropoda</taxon>
        <taxon>Crustacea</taxon>
        <taxon>Branchiopoda</taxon>
        <taxon>Anostraca</taxon>
        <taxon>Artemiidae</taxon>
        <taxon>Artemia</taxon>
    </lineage>
</organism>
<dbReference type="InterPro" id="IPR008015">
    <property type="entry name" value="PDED_dom"/>
</dbReference>
<dbReference type="SUPFAM" id="SSF81296">
    <property type="entry name" value="E set domains"/>
    <property type="match status" value="1"/>
</dbReference>
<sequence>MPDIADRYLCGPEDNIYEIDFTRFVIRDLESGDTLFEIVKPPSDSISSEDDSDTEDPYSGRFVRYHFTPRFLMLRQIGATVDFQVGSKPIQKFRMIERHFFKDIHLKTFDFDFGYCMANSKNSCEHIYEFPSLSPDLIDEMIKHPYETRSDSFYFADDKLIMHNKADYAFDAGISDNTLP</sequence>
<dbReference type="Proteomes" id="UP001187531">
    <property type="component" value="Unassembled WGS sequence"/>
</dbReference>
<keyword evidence="2" id="KW-0813">Transport</keyword>
<comment type="caution">
    <text evidence="6">The sequence shown here is derived from an EMBL/GenBank/DDBJ whole genome shotgun (WGS) entry which is preliminary data.</text>
</comment>
<comment type="similarity">
    <text evidence="1">Belongs to the PDE6D/unc-119 family.</text>
</comment>
<dbReference type="AlphaFoldDB" id="A0AA88IBU6"/>
<dbReference type="InterPro" id="IPR014756">
    <property type="entry name" value="Ig_E-set"/>
</dbReference>
<keyword evidence="7" id="KW-1185">Reference proteome</keyword>
<dbReference type="PANTHER" id="PTHR12951:SF1">
    <property type="entry name" value="PROTEIN UNC-119 HOMOLOG"/>
    <property type="match status" value="1"/>
</dbReference>
<gene>
    <name evidence="6" type="ORF">QYM36_000223</name>
</gene>